<accession>A0A8B3CL16</accession>
<dbReference type="Pfam" id="PF01381">
    <property type="entry name" value="HTH_3"/>
    <property type="match status" value="1"/>
</dbReference>
<dbReference type="RefSeq" id="WP_118984002.1">
    <property type="nucleotide sequence ID" value="NZ_QHCS01000010.1"/>
</dbReference>
<dbReference type="GO" id="GO:0003677">
    <property type="term" value="F:DNA binding"/>
    <property type="evidence" value="ECO:0007669"/>
    <property type="project" value="InterPro"/>
</dbReference>
<dbReference type="SUPFAM" id="SSF47413">
    <property type="entry name" value="lambda repressor-like DNA-binding domains"/>
    <property type="match status" value="1"/>
</dbReference>
<dbReference type="InterPro" id="IPR001387">
    <property type="entry name" value="Cro/C1-type_HTH"/>
</dbReference>
<gene>
    <name evidence="2" type="ORF">DLM78_22485</name>
</gene>
<organism evidence="2 3">
    <name type="scientific">Leptospira stimsonii</name>
    <dbReference type="NCBI Taxonomy" id="2202203"/>
    <lineage>
        <taxon>Bacteria</taxon>
        <taxon>Pseudomonadati</taxon>
        <taxon>Spirochaetota</taxon>
        <taxon>Spirochaetia</taxon>
        <taxon>Leptospirales</taxon>
        <taxon>Leptospiraceae</taxon>
        <taxon>Leptospira</taxon>
    </lineage>
</organism>
<comment type="caution">
    <text evidence="2">The sequence shown here is derived from an EMBL/GenBank/DDBJ whole genome shotgun (WGS) entry which is preliminary data.</text>
</comment>
<evidence type="ECO:0000313" key="3">
    <source>
        <dbReference type="Proteomes" id="UP000266669"/>
    </source>
</evidence>
<name>A0A8B3CL16_9LEPT</name>
<reference evidence="3" key="1">
    <citation type="submission" date="2018-05" db="EMBL/GenBank/DDBJ databases">
        <title>Leptospira yasudae sp. nov. and Leptospira stimsonii sp. nov., two pathogenic species of the genus Leptospira isolated from environmental sources.</title>
        <authorList>
            <person name="Casanovas-Massana A."/>
            <person name="Hamond C."/>
            <person name="Santos L.A."/>
            <person name="Hacker K.P."/>
            <person name="Balassiano I."/>
            <person name="Medeiros M.A."/>
            <person name="Reis M.G."/>
            <person name="Ko A.I."/>
            <person name="Wunder E.A."/>
        </authorList>
    </citation>
    <scope>NUCLEOTIDE SEQUENCE [LARGE SCALE GENOMIC DNA]</scope>
    <source>
        <strain evidence="3">AMB6-RJ</strain>
    </source>
</reference>
<dbReference type="Gene3D" id="1.10.260.40">
    <property type="entry name" value="lambda repressor-like DNA-binding domains"/>
    <property type="match status" value="1"/>
</dbReference>
<evidence type="ECO:0000259" key="1">
    <source>
        <dbReference type="PROSITE" id="PS50943"/>
    </source>
</evidence>
<sequence>MTIKERLESIEEEYNLTHDEFANEIGCSRRQYYAYKKGELAIPDLRLDKIESKFNVRREWIIEEKGEKYITDEFSELDKKIKLIKKLESYGILNYLESLPPNPPKSKKTTLQEFLRYFLSRFADDEK</sequence>
<dbReference type="AlphaFoldDB" id="A0A8B3CL16"/>
<proteinExistence type="predicted"/>
<dbReference type="InterPro" id="IPR010982">
    <property type="entry name" value="Lambda_DNA-bd_dom_sf"/>
</dbReference>
<dbReference type="CDD" id="cd00093">
    <property type="entry name" value="HTH_XRE"/>
    <property type="match status" value="1"/>
</dbReference>
<dbReference type="Proteomes" id="UP000266669">
    <property type="component" value="Unassembled WGS sequence"/>
</dbReference>
<dbReference type="PROSITE" id="PS50943">
    <property type="entry name" value="HTH_CROC1"/>
    <property type="match status" value="1"/>
</dbReference>
<protein>
    <recommendedName>
        <fullName evidence="1">HTH cro/C1-type domain-containing protein</fullName>
    </recommendedName>
</protein>
<dbReference type="EMBL" id="QHCS01000010">
    <property type="protein sequence ID" value="RHX83275.1"/>
    <property type="molecule type" value="Genomic_DNA"/>
</dbReference>
<feature type="domain" description="HTH cro/C1-type" evidence="1">
    <location>
        <begin position="7"/>
        <end position="61"/>
    </location>
</feature>
<evidence type="ECO:0000313" key="2">
    <source>
        <dbReference type="EMBL" id="RHX83275.1"/>
    </source>
</evidence>
<dbReference type="SMART" id="SM00530">
    <property type="entry name" value="HTH_XRE"/>
    <property type="match status" value="1"/>
</dbReference>